<proteinExistence type="predicted"/>
<reference evidence="4 5" key="1">
    <citation type="journal article" date="2015" name="Appl. Environ. Microbiol.">
        <title>Aerobic and Anaerobic Thiosulfate Oxidation by a Cold-Adapted, Subglacial Chemoautotroph.</title>
        <authorList>
            <person name="Harrold Z.R."/>
            <person name="Skidmore M.L."/>
            <person name="Hamilton T.L."/>
            <person name="Desch L."/>
            <person name="Amada K."/>
            <person name="van Gelder W."/>
            <person name="Glover K."/>
            <person name="Roden E.E."/>
            <person name="Boyd E.S."/>
        </authorList>
    </citation>
    <scope>NUCLEOTIDE SEQUENCE [LARGE SCALE GENOMIC DNA]</scope>
    <source>
        <strain evidence="4 5">RG</strain>
    </source>
</reference>
<feature type="signal peptide" evidence="1">
    <location>
        <begin position="1"/>
        <end position="15"/>
    </location>
</feature>
<accession>A0A106BIX8</accession>
<dbReference type="Pfam" id="PF20419">
    <property type="entry name" value="DUF6701"/>
    <property type="match status" value="1"/>
</dbReference>
<evidence type="ECO:0008006" key="6">
    <source>
        <dbReference type="Google" id="ProtNLM"/>
    </source>
</evidence>
<gene>
    <name evidence="4" type="ORF">ABW22_14585</name>
</gene>
<name>A0A106BIX8_THIDE</name>
<sequence>MVCFLVSLVPGVAAAACGSVPSSYPVLSGSQLEVGKDSTVNNGTSISNINGGAKYDGALDAINPNTGAVISASSSFPSLEPTTFPGTGTTDTSATTVAAGSYDDVTVANSSSTTFSGGSYYIDKLDIGKFATVNLAAGSYFIKTLSLGEESRIVVSPSGTVRLYIGSKATLDKNTLINAAGTVADLQVFLYPGADWDAANDVTFVGIVYAPGTSSKIEFGKDSSIRGALVTAGEVKLGRDANLIFSAADQAAAGGVSTCVASASPGSFNAFETATVPGATSGVIKTRVAASAFGLDVVAVSGGDQESAFSDTVKVELLGNATTGVGLDANNCPTSFTLLQTVSPTPTISGGRSSVGFAAVGNAWRDVRVRISYPAGSPTSTSCSTDNFAIRPARFGGVTVSDADSVTAGTASNTRTLYNTAAAGGNVHKAGRPFRIAATALNAAGAATSNYAGTPVASLTACVLPAGCTLGALTTGTWSAASGTVTTDGASYSEVGAFAMKLVDASFAAVDANDSSAAERTIESAAANVGRFVPDHFELTTAIVLPKFKTFNDTTCATRSFTYVGQPFGYLTLPEAAITAKNAAGATTLNYAGALWKLAPAGVIQSYTHTPVTNTLDIGLVGTPTVTATGNGAGSLIANAADVIAFVRTTPVAPFNADISLSMSIQDTAENGVPGNGVIDTAMPAVFSSIAFDSGNDIRFGQLVLTNAHGSELLNLPVPIETRYWNGAGFVRNAADFCTRLAADNVSLSNWQRDLNACETSVLLPAPPGRFIAGQGNLRLSAPGLSAPGASNTGSVDLTPQLGAIAGGTACVGGVATAAVAASQSWLQGRWTGGDYDQNPAARASFGLYRGSKSLIYLREMY</sequence>
<keyword evidence="5" id="KW-1185">Reference proteome</keyword>
<evidence type="ECO:0000259" key="3">
    <source>
        <dbReference type="Pfam" id="PF23981"/>
    </source>
</evidence>
<feature type="domain" description="DUF7305" evidence="3">
    <location>
        <begin position="103"/>
        <end position="232"/>
    </location>
</feature>
<evidence type="ECO:0000313" key="5">
    <source>
        <dbReference type="Proteomes" id="UP000064243"/>
    </source>
</evidence>
<organism evidence="4 5">
    <name type="scientific">Thiobacillus denitrificans</name>
    <dbReference type="NCBI Taxonomy" id="36861"/>
    <lineage>
        <taxon>Bacteria</taxon>
        <taxon>Pseudomonadati</taxon>
        <taxon>Pseudomonadota</taxon>
        <taxon>Betaproteobacteria</taxon>
        <taxon>Nitrosomonadales</taxon>
        <taxon>Thiobacillaceae</taxon>
        <taxon>Thiobacillus</taxon>
    </lineage>
</organism>
<comment type="caution">
    <text evidence="4">The sequence shown here is derived from an EMBL/GenBank/DDBJ whole genome shotgun (WGS) entry which is preliminary data.</text>
</comment>
<dbReference type="Proteomes" id="UP000064243">
    <property type="component" value="Unassembled WGS sequence"/>
</dbReference>
<dbReference type="AlphaFoldDB" id="A0A106BIX8"/>
<evidence type="ECO:0000256" key="1">
    <source>
        <dbReference type="SAM" id="SignalP"/>
    </source>
</evidence>
<dbReference type="EMBL" id="LDUG01000048">
    <property type="protein sequence ID" value="KVW93352.1"/>
    <property type="molecule type" value="Genomic_DNA"/>
</dbReference>
<dbReference type="InterPro" id="IPR046524">
    <property type="entry name" value="DUF6701"/>
</dbReference>
<evidence type="ECO:0000259" key="2">
    <source>
        <dbReference type="Pfam" id="PF20419"/>
    </source>
</evidence>
<dbReference type="InterPro" id="IPR055729">
    <property type="entry name" value="DUF7305"/>
</dbReference>
<feature type="chain" id="PRO_5012475369" description="MSHA biogenesis protein MshQ" evidence="1">
    <location>
        <begin position="16"/>
        <end position="862"/>
    </location>
</feature>
<evidence type="ECO:0000313" key="4">
    <source>
        <dbReference type="EMBL" id="KVW93352.1"/>
    </source>
</evidence>
<protein>
    <recommendedName>
        <fullName evidence="6">MSHA biogenesis protein MshQ</fullName>
    </recommendedName>
</protein>
<dbReference type="Pfam" id="PF23981">
    <property type="entry name" value="DUF7305"/>
    <property type="match status" value="1"/>
</dbReference>
<keyword evidence="1" id="KW-0732">Signal</keyword>
<feature type="domain" description="DUF6701" evidence="2">
    <location>
        <begin position="381"/>
        <end position="860"/>
    </location>
</feature>
<dbReference type="PATRIC" id="fig|36861.3.peg.2740"/>